<proteinExistence type="predicted"/>
<reference evidence="3" key="1">
    <citation type="submission" date="2022-08" db="EMBL/GenBank/DDBJ databases">
        <title>Draft genome sequencing of Roseisolibacter agri AW1220.</title>
        <authorList>
            <person name="Tobiishi Y."/>
            <person name="Tonouchi A."/>
        </authorList>
    </citation>
    <scope>NUCLEOTIDE SEQUENCE</scope>
    <source>
        <strain evidence="3">AW1220</strain>
    </source>
</reference>
<keyword evidence="4" id="KW-1185">Reference proteome</keyword>
<dbReference type="Proteomes" id="UP001161325">
    <property type="component" value="Unassembled WGS sequence"/>
</dbReference>
<dbReference type="EMBL" id="BRXS01000003">
    <property type="protein sequence ID" value="GLC25796.1"/>
    <property type="molecule type" value="Genomic_DNA"/>
</dbReference>
<dbReference type="AlphaFoldDB" id="A0AA37V6V1"/>
<dbReference type="PROSITE" id="PS51257">
    <property type="entry name" value="PROKAR_LIPOPROTEIN"/>
    <property type="match status" value="1"/>
</dbReference>
<feature type="signal peptide" evidence="1">
    <location>
        <begin position="1"/>
        <end position="24"/>
    </location>
</feature>
<keyword evidence="1" id="KW-0732">Signal</keyword>
<accession>A0AA37V6V1</accession>
<evidence type="ECO:0000256" key="1">
    <source>
        <dbReference type="SAM" id="SignalP"/>
    </source>
</evidence>
<protein>
    <recommendedName>
        <fullName evidence="2">Ice-binding protein C-terminal domain-containing protein</fullName>
    </recommendedName>
</protein>
<evidence type="ECO:0000313" key="4">
    <source>
        <dbReference type="Proteomes" id="UP001161325"/>
    </source>
</evidence>
<name>A0AA37V6V1_9BACT</name>
<gene>
    <name evidence="3" type="ORF">rosag_23090</name>
</gene>
<evidence type="ECO:0000313" key="3">
    <source>
        <dbReference type="EMBL" id="GLC25796.1"/>
    </source>
</evidence>
<dbReference type="NCBIfam" id="TIGR02595">
    <property type="entry name" value="PEP_CTERM"/>
    <property type="match status" value="1"/>
</dbReference>
<organism evidence="3 4">
    <name type="scientific">Roseisolibacter agri</name>
    <dbReference type="NCBI Taxonomy" id="2014610"/>
    <lineage>
        <taxon>Bacteria</taxon>
        <taxon>Pseudomonadati</taxon>
        <taxon>Gemmatimonadota</taxon>
        <taxon>Gemmatimonadia</taxon>
        <taxon>Gemmatimonadales</taxon>
        <taxon>Gemmatimonadaceae</taxon>
        <taxon>Roseisolibacter</taxon>
    </lineage>
</organism>
<feature type="domain" description="Ice-binding protein C-terminal" evidence="2">
    <location>
        <begin position="214"/>
        <end position="236"/>
    </location>
</feature>
<evidence type="ECO:0000259" key="2">
    <source>
        <dbReference type="Pfam" id="PF07589"/>
    </source>
</evidence>
<comment type="caution">
    <text evidence="3">The sequence shown here is derived from an EMBL/GenBank/DDBJ whole genome shotgun (WGS) entry which is preliminary data.</text>
</comment>
<sequence>MLRKLLRSAAALSALALTATTAQAQFASGSGCGGYTFVICANWSAALAAGNTQLVLTVTNNSGAAPASNPFSAITDVGLGNITTEYNIASVAVTVNGSASSGWNLDQDVNGFNTLLEDSFGADRNGINGALLGGQTGVFTFTLASGTFSTSAFANAQIAFHDQGGTVNGTTPCGAGSSKAVFSLNGGNDTPLIVGGGNQAASCSPGGGGTGSVVPEPSTYVLLGSGLLGLVGFTRRRRNNV</sequence>
<dbReference type="RefSeq" id="WP_284350255.1">
    <property type="nucleotide sequence ID" value="NZ_BRXS01000003.1"/>
</dbReference>
<feature type="chain" id="PRO_5041269258" description="Ice-binding protein C-terminal domain-containing protein" evidence="1">
    <location>
        <begin position="25"/>
        <end position="241"/>
    </location>
</feature>
<dbReference type="Pfam" id="PF07589">
    <property type="entry name" value="PEP-CTERM"/>
    <property type="match status" value="1"/>
</dbReference>
<dbReference type="InterPro" id="IPR013424">
    <property type="entry name" value="Ice-binding_C"/>
</dbReference>